<name>A0AB73T4I7_9FIRM</name>
<dbReference type="Proteomes" id="UP000245412">
    <property type="component" value="Unassembled WGS sequence"/>
</dbReference>
<reference evidence="2 3" key="1">
    <citation type="submission" date="2018-05" db="EMBL/GenBank/DDBJ databases">
        <authorList>
            <person name="Goeker M."/>
            <person name="Huntemann M."/>
            <person name="Clum A."/>
            <person name="Pillay M."/>
            <person name="Palaniappan K."/>
            <person name="Varghese N."/>
            <person name="Mikhailova N."/>
            <person name="Stamatis D."/>
            <person name="Reddy T."/>
            <person name="Daum C."/>
            <person name="Shapiro N."/>
            <person name="Ivanova N."/>
            <person name="Kyrpides N."/>
            <person name="Woyke T."/>
        </authorList>
    </citation>
    <scope>NUCLEOTIDE SEQUENCE [LARGE SCALE GENOMIC DNA]</scope>
    <source>
        <strain evidence="2 3">DSM 26524</strain>
    </source>
</reference>
<sequence>MQDTKTEFKYFPVFEWEKEQDYLRQQHKNGWKFVRVSFIGVYHFERCRPEDTVYQLDYNPDGLEHKEEYIQMFHDCGWEYLQDFWGYSYFRKPASEMNGDEEIFCDEASRTEMIKQVLKGHMLPPLILFTLIILPNIYIQSHNNRPVNDILTIVFLALFIIYLVIFLFIGYQFWKYWKLLRK</sequence>
<dbReference type="AlphaFoldDB" id="A0AB73T4I7"/>
<evidence type="ECO:0000313" key="3">
    <source>
        <dbReference type="Proteomes" id="UP000245412"/>
    </source>
</evidence>
<dbReference type="InterPro" id="IPR021359">
    <property type="entry name" value="DUF2812"/>
</dbReference>
<organism evidence="2 3">
    <name type="scientific">Murimonas intestini</name>
    <dbReference type="NCBI Taxonomy" id="1337051"/>
    <lineage>
        <taxon>Bacteria</taxon>
        <taxon>Bacillati</taxon>
        <taxon>Bacillota</taxon>
        <taxon>Clostridia</taxon>
        <taxon>Lachnospirales</taxon>
        <taxon>Lachnospiraceae</taxon>
        <taxon>Murimonas</taxon>
    </lineage>
</organism>
<feature type="transmembrane region" description="Helical" evidence="1">
    <location>
        <begin position="120"/>
        <end position="138"/>
    </location>
</feature>
<gene>
    <name evidence="2" type="ORF">C7383_10569</name>
</gene>
<keyword evidence="1" id="KW-0812">Transmembrane</keyword>
<proteinExistence type="predicted"/>
<protein>
    <submittedName>
        <fullName evidence="2">Uncharacterized protein DUF2812</fullName>
    </submittedName>
</protein>
<evidence type="ECO:0000256" key="1">
    <source>
        <dbReference type="SAM" id="Phobius"/>
    </source>
</evidence>
<keyword evidence="1" id="KW-1133">Transmembrane helix</keyword>
<comment type="caution">
    <text evidence="2">The sequence shown here is derived from an EMBL/GenBank/DDBJ whole genome shotgun (WGS) entry which is preliminary data.</text>
</comment>
<feature type="transmembrane region" description="Helical" evidence="1">
    <location>
        <begin position="150"/>
        <end position="174"/>
    </location>
</feature>
<evidence type="ECO:0000313" key="2">
    <source>
        <dbReference type="EMBL" id="PWJ76035.1"/>
    </source>
</evidence>
<dbReference type="Pfam" id="PF11193">
    <property type="entry name" value="DUF2812"/>
    <property type="match status" value="1"/>
</dbReference>
<keyword evidence="3" id="KW-1185">Reference proteome</keyword>
<dbReference type="RefSeq" id="WP_109626102.1">
    <property type="nucleotide sequence ID" value="NZ_CABJAT010000005.1"/>
</dbReference>
<accession>A0AB73T4I7</accession>
<dbReference type="EMBL" id="QGGY01000005">
    <property type="protein sequence ID" value="PWJ76035.1"/>
    <property type="molecule type" value="Genomic_DNA"/>
</dbReference>
<keyword evidence="1" id="KW-0472">Membrane</keyword>